<feature type="transmembrane region" description="Helical" evidence="21">
    <location>
        <begin position="3081"/>
        <end position="3104"/>
    </location>
</feature>
<evidence type="ECO:0000313" key="25">
    <source>
        <dbReference type="EMBL" id="OAD62556.1"/>
    </source>
</evidence>
<dbReference type="FunFam" id="1.20.1250.20:FF:001511">
    <property type="entry name" value="Solute carrier family 2, facilitated glucose transporter member 5"/>
    <property type="match status" value="1"/>
</dbReference>
<keyword evidence="15" id="KW-0325">Glycoprotein</keyword>
<evidence type="ECO:0000256" key="6">
    <source>
        <dbReference type="ARBA" id="ARBA00022475"/>
    </source>
</evidence>
<dbReference type="InterPro" id="IPR005828">
    <property type="entry name" value="MFS_sugar_transport-like"/>
</dbReference>
<organism evidence="25 26">
    <name type="scientific">Eufriesea mexicana</name>
    <dbReference type="NCBI Taxonomy" id="516756"/>
    <lineage>
        <taxon>Eukaryota</taxon>
        <taxon>Metazoa</taxon>
        <taxon>Ecdysozoa</taxon>
        <taxon>Arthropoda</taxon>
        <taxon>Hexapoda</taxon>
        <taxon>Insecta</taxon>
        <taxon>Pterygota</taxon>
        <taxon>Neoptera</taxon>
        <taxon>Endopterygota</taxon>
        <taxon>Hymenoptera</taxon>
        <taxon>Apocrita</taxon>
        <taxon>Aculeata</taxon>
        <taxon>Apoidea</taxon>
        <taxon>Anthophila</taxon>
        <taxon>Apidae</taxon>
        <taxon>Eufriesea</taxon>
    </lineage>
</organism>
<feature type="domain" description="Chitin-binding type-2" evidence="23">
    <location>
        <begin position="1130"/>
        <end position="1184"/>
    </location>
</feature>
<evidence type="ECO:0000259" key="22">
    <source>
        <dbReference type="PROSITE" id="PS50850"/>
    </source>
</evidence>
<keyword evidence="10 19" id="KW-0378">Hydrolase</keyword>
<keyword evidence="5" id="KW-0813">Transport</keyword>
<evidence type="ECO:0000256" key="15">
    <source>
        <dbReference type="ARBA" id="ARBA00023180"/>
    </source>
</evidence>
<feature type="domain" description="GH18" evidence="24">
    <location>
        <begin position="642"/>
        <end position="1005"/>
    </location>
</feature>
<dbReference type="SMART" id="SM00494">
    <property type="entry name" value="ChtBD2"/>
    <property type="match status" value="5"/>
</dbReference>
<dbReference type="InterPro" id="IPR001579">
    <property type="entry name" value="Glyco_hydro_18_chit_AS"/>
</dbReference>
<feature type="compositionally biased region" description="Pro residues" evidence="20">
    <location>
        <begin position="1016"/>
        <end position="1025"/>
    </location>
</feature>
<evidence type="ECO:0000313" key="26">
    <source>
        <dbReference type="Proteomes" id="UP000250275"/>
    </source>
</evidence>
<dbReference type="SUPFAM" id="SSF57625">
    <property type="entry name" value="Invertebrate chitin-binding proteins"/>
    <property type="match status" value="5"/>
</dbReference>
<evidence type="ECO:0000256" key="3">
    <source>
        <dbReference type="ARBA" id="ARBA00009121"/>
    </source>
</evidence>
<dbReference type="SMART" id="SM00636">
    <property type="entry name" value="Glyco_18"/>
    <property type="match status" value="5"/>
</dbReference>
<dbReference type="CDD" id="cd17357">
    <property type="entry name" value="MFS_GLUT_Class1_2_like"/>
    <property type="match status" value="1"/>
</dbReference>
<dbReference type="GO" id="GO:0008061">
    <property type="term" value="F:chitin binding"/>
    <property type="evidence" value="ECO:0007669"/>
    <property type="project" value="UniProtKB-KW"/>
</dbReference>
<feature type="domain" description="GH18" evidence="24">
    <location>
        <begin position="2344"/>
        <end position="2712"/>
    </location>
</feature>
<dbReference type="InterPro" id="IPR003663">
    <property type="entry name" value="Sugar/inositol_transpt"/>
</dbReference>
<dbReference type="EMBL" id="KQ759851">
    <property type="protein sequence ID" value="OAD62556.1"/>
    <property type="molecule type" value="Genomic_DNA"/>
</dbReference>
<keyword evidence="12" id="KW-0146">Chitin degradation</keyword>
<dbReference type="SUPFAM" id="SSF51445">
    <property type="entry name" value="(Trans)glycosidases"/>
    <property type="match status" value="5"/>
</dbReference>
<dbReference type="PRINTS" id="PR00171">
    <property type="entry name" value="SUGRTRNSPORT"/>
</dbReference>
<dbReference type="PROSITE" id="PS51910">
    <property type="entry name" value="GH18_2"/>
    <property type="match status" value="5"/>
</dbReference>
<dbReference type="PROSITE" id="PS50850">
    <property type="entry name" value="MFS"/>
    <property type="match status" value="1"/>
</dbReference>
<dbReference type="InterPro" id="IPR002557">
    <property type="entry name" value="Chitin-bd_dom"/>
</dbReference>
<dbReference type="Proteomes" id="UP000250275">
    <property type="component" value="Unassembled WGS sequence"/>
</dbReference>
<evidence type="ECO:0000256" key="16">
    <source>
        <dbReference type="ARBA" id="ARBA00023277"/>
    </source>
</evidence>
<feature type="compositionally biased region" description="Polar residues" evidence="20">
    <location>
        <begin position="2226"/>
        <end position="2252"/>
    </location>
</feature>
<evidence type="ECO:0000256" key="9">
    <source>
        <dbReference type="ARBA" id="ARBA00022729"/>
    </source>
</evidence>
<evidence type="ECO:0000256" key="13">
    <source>
        <dbReference type="ARBA" id="ARBA00023136"/>
    </source>
</evidence>
<keyword evidence="13 21" id="KW-0472">Membrane</keyword>
<reference evidence="25 26" key="1">
    <citation type="submission" date="2015-07" db="EMBL/GenBank/DDBJ databases">
        <title>The genome of Eufriesea mexicana.</title>
        <authorList>
            <person name="Pan H."/>
            <person name="Kapheim K."/>
        </authorList>
    </citation>
    <scope>NUCLEOTIDE SEQUENCE [LARGE SCALE GENOMIC DNA]</scope>
    <source>
        <strain evidence="25">0111107269</strain>
        <tissue evidence="25">Whole body</tissue>
    </source>
</reference>
<evidence type="ECO:0000256" key="1">
    <source>
        <dbReference type="ARBA" id="ARBA00000822"/>
    </source>
</evidence>
<comment type="subcellular location">
    <subcellularLocation>
        <location evidence="2">Cell membrane</location>
        <topology evidence="2">Multi-pass membrane protein</topology>
    </subcellularLocation>
</comment>
<feature type="transmembrane region" description="Helical" evidence="21">
    <location>
        <begin position="3110"/>
        <end position="3136"/>
    </location>
</feature>
<dbReference type="NCBIfam" id="TIGR00879">
    <property type="entry name" value="SP"/>
    <property type="match status" value="1"/>
</dbReference>
<dbReference type="InterPro" id="IPR036508">
    <property type="entry name" value="Chitin-bd_dom_sf"/>
</dbReference>
<feature type="transmembrane region" description="Helical" evidence="21">
    <location>
        <begin position="3014"/>
        <end position="3037"/>
    </location>
</feature>
<evidence type="ECO:0000259" key="24">
    <source>
        <dbReference type="PROSITE" id="PS51910"/>
    </source>
</evidence>
<dbReference type="Gene3D" id="1.20.1250.20">
    <property type="entry name" value="MFS general substrate transporter like domains"/>
    <property type="match status" value="1"/>
</dbReference>
<keyword evidence="9" id="KW-0732">Signal</keyword>
<evidence type="ECO:0000256" key="19">
    <source>
        <dbReference type="RuleBase" id="RU000489"/>
    </source>
</evidence>
<dbReference type="PROSITE" id="PS50940">
    <property type="entry name" value="CHIT_BIND_II"/>
    <property type="match status" value="5"/>
</dbReference>
<keyword evidence="7" id="KW-0147">Chitin-binding</keyword>
<evidence type="ECO:0000256" key="18">
    <source>
        <dbReference type="ARBA" id="ARBA00023326"/>
    </source>
</evidence>
<dbReference type="FunFam" id="3.10.50.10:FF:000004">
    <property type="entry name" value="Chitinase 5"/>
    <property type="match status" value="1"/>
</dbReference>
<dbReference type="GO" id="GO:0005353">
    <property type="term" value="F:fructose transmembrane transporter activity"/>
    <property type="evidence" value="ECO:0007669"/>
    <property type="project" value="UniProtKB-ARBA"/>
</dbReference>
<dbReference type="FunFam" id="3.10.50.10:FF:000001">
    <property type="entry name" value="Chitinase 3-like 1"/>
    <property type="match status" value="3"/>
</dbReference>
<evidence type="ECO:0000256" key="21">
    <source>
        <dbReference type="SAM" id="Phobius"/>
    </source>
</evidence>
<dbReference type="InterPro" id="IPR050314">
    <property type="entry name" value="Glycosyl_Hydrlase_18"/>
</dbReference>
<dbReference type="Pfam" id="PF00704">
    <property type="entry name" value="Glyco_hydro_18"/>
    <property type="match status" value="5"/>
</dbReference>
<dbReference type="GO" id="GO:0008843">
    <property type="term" value="F:endochitinase activity"/>
    <property type="evidence" value="ECO:0007669"/>
    <property type="project" value="UniProtKB-EC"/>
</dbReference>
<feature type="transmembrane region" description="Helical" evidence="21">
    <location>
        <begin position="2893"/>
        <end position="2915"/>
    </location>
</feature>
<feature type="domain" description="GH18" evidence="24">
    <location>
        <begin position="1414"/>
        <end position="1783"/>
    </location>
</feature>
<dbReference type="GO" id="GO:0005886">
    <property type="term" value="C:plasma membrane"/>
    <property type="evidence" value="ECO:0007669"/>
    <property type="project" value="UniProtKB-SubCell"/>
</dbReference>
<dbReference type="EC" id="3.2.1.14" evidence="4"/>
<protein>
    <recommendedName>
        <fullName evidence="4">chitinase</fullName>
        <ecNumber evidence="4">3.2.1.14</ecNumber>
    </recommendedName>
</protein>
<dbReference type="CDD" id="cd02872">
    <property type="entry name" value="GH18_chitolectin_chitotriosidase"/>
    <property type="match status" value="3"/>
</dbReference>
<feature type="region of interest" description="Disordered" evidence="20">
    <location>
        <begin position="1365"/>
        <end position="1387"/>
    </location>
</feature>
<comment type="similarity">
    <text evidence="3">Belongs to the glycosyl hydrolase 18 family. Chitinase class II subfamily.</text>
</comment>
<dbReference type="FunFam" id="3.20.20.80:FF:000007">
    <property type="entry name" value="Acidic mammalian chitinase"/>
    <property type="match status" value="4"/>
</dbReference>
<dbReference type="GO" id="GO:0000272">
    <property type="term" value="P:polysaccharide catabolic process"/>
    <property type="evidence" value="ECO:0007669"/>
    <property type="project" value="UniProtKB-KW"/>
</dbReference>
<feature type="transmembrane region" description="Helical" evidence="21">
    <location>
        <begin position="2804"/>
        <end position="2823"/>
    </location>
</feature>
<evidence type="ECO:0000256" key="4">
    <source>
        <dbReference type="ARBA" id="ARBA00012729"/>
    </source>
</evidence>
<proteinExistence type="inferred from homology"/>
<feature type="region of interest" description="Disordered" evidence="20">
    <location>
        <begin position="1006"/>
        <end position="1096"/>
    </location>
</feature>
<dbReference type="GO" id="GO:0005576">
    <property type="term" value="C:extracellular region"/>
    <property type="evidence" value="ECO:0007669"/>
    <property type="project" value="InterPro"/>
</dbReference>
<sequence>MTRRCVIATRCIARFENWCTYTVVFFVVKDVRDRVSDGVGIYGRPRAFGIPDSCKTAMIPWLILVFATSAVVGSSQRISVPDILQPPWVPVEEETDVEIIDVPTFQRGAVEDPPMIEDSLKDSAINAEYGSHRFPLRDAVEALPANKIDSQVTSLPLQNSKDGRVPLRDAVEHREAPFFGNVDHESIWIEPLAPPILTRMGQIVNPKVVCHVDSSAVHRVEPFSLFPQSIPDHRCSHLIYDATILDPEQLIIISKDHEYDEIKGGYKAITERRTRDPALRILVSITAPDQGKLFSELTKNHCTFHCEKFGKSILKFLQTHDFDGIEINWGSSADRSNDLKLLLKAIKKSFGNREYILAVAQRPGDSVDVEISSLADLVLLKAWRDNPVFRREKLAFHPAPLKYIIQVTNKWIDRIPREHRTKIVLELPIFGHRYTLKFGNFTDAGAPVIEPNIQDVYSKQKSGRMAYYQICEKLEDRSWTSGRDEEGPYIKRGDQWIGYEDPLSVKIKVAYVRSMRLGGVSLWSLDLDDFQGICGDSWPMLNAATKSIGFYDESQLTKCSTDGLSRDPENCSGFYSCYNGIQYQSLCGPGRFFNSVTNRCVKASFDVCKSGQFDKIREDPYQTEIRETQELQQLEISSVKGPRVVCYVTSWSLYRKGDGLFVPERLDSRLCTDIIYAFAGLNPDTLLIQLLDPWVDIENNLYERVRRIKGSRVLLAIGGWTDSSGDKYSRLISSGVARRKFVTATINFLKKHDFDGLSFEWNYPKCWQSNCKKGPDSDKPNFTKLIQELRKGFDQQEPRFTLAVAFSGYKEVIDRAYEVREVSKLADFVSVMTYDYHGAWESRTGHLSALFGNSADTNPYYNVNSTMEYLLNLGADKSKLLVGIPLYGQTYRLSNESLTSLGDPATGPGTAGEFTKQPGMLAYYEICDRIKNKGWKTGLGPSAYRKDQWVSYDDRESIFAKGRYILQSGYGGAILWTVDLDDFLNRCCSESFPLLKSINRALGRLKSKSSEKCQRPPEPVTPQPPTLTTHSDAVEDTPKPTTPMIKPTTWPSWTEKPTTNTQQTSTTWPTWTWKPSNKPDTTTRSSTMSSWTQPTSTVSVTWSSTKIPTEELTTEATEGVEKPTEVSKPETSCMIGEYVSDPGRCKNYFRCVLGEWQLEQCAPGLHWDARRSICDWPAAAKCQMENGFVTQKPSWVTINTTTTTTKPQTTSLVWSSSKATTQKPTFTEDPNEKPEKNCVHGQYYSYPDSCTSFYICVNGNLISQQCGPGLSWSKEKNMCDWAFKNPCIEKPKKTASLVASDVKSTPCTPDSYSSVPGDCESFQACLWGRYEVFRCAPGLHFNQRTRICDWPSRANCQDNSVSTDNHDFDTSSGKPMNDPSITEKPWDMSTTQTTTTLSSAVIDPEKTSPLSGHYKIVCYFTNWAWYRRGVGRYIPENIDHTLCTHIVYGFAVLDYSDLIIKAHDSWADYDNRFYDRVVAYKKRGLKVSLALGGWNDSAGDKYSRLVNNPTARKKFIAQAIQFLEKYNFDGLDLDWEYPVCWQVNCKKGPSSDKQGFADLLKELSSELKLRGLLLSSAVSPSKQVIDKGYDVPALAKYLDWIAVMTYDFHGQWDKKTGHVAPLYYHTDDTYYYFNANYSINYWIAKGAPRRNIVMGMPMYGQSFSINDLSKGTGLNVPASAGQAGEFTRAAGFLSYYEICDRIRNRGWNVVQDTKHRMGPYAYKGTQWVSFDDAEMIRQKAQYIRDMGLGGGMIWALDLDDFRGRCGEGSHPLMHTLQEVLAKPSNQNEESEKPQITEEDLDQGPMVPTIAPTTVETPIPSSTTKDQIPEDEFKVICYFTNWAWYRQEGGKFLPEDVDTDLCTHVLYAFAILDGSQLTIKSHDPWADIDNKFYEKIAALKTKGLKVLMGLGGWNDSAGDKYSRLVNSPSARKRFIENVIQFIEKYEFEGLDLDWEYPVCWQVNCKKGPASDKEGFASLVKELSEQFKPRGLLLSAAVSPSKRVIDTGYDVPTLTKYLDWISVMTYDYHGQWDKKTGHVAPLYHLQSDWEPTFNVNFSIHYWLEKGTPAKKLIMGAPLYGQSFSLAERSQRGLNAPTYGGGEAGEATRARGFLSYYEICERTMKKGWTVIQDKERRIGPYAFKGDQWVSFDDARQIKLKAELIKDLNLGGGMIWALDLDDFENRCGCEPSPLLRTMNRVLRNYPNGPLCPVTNEFIITDVDESTITSTTTEQPSWEGTSSRPTYLPPTSTTIDSSMDVDDTIEIEVESPLADTPGNCGNRVFVPHKRDCSKYFLCNFGKLTEHSCPPGLYWNENRCDWPENTKCKDSQRQSNELLPLISSPETDKKKVICYVMKWAEKRSGVGQFLPEDIDPNLCTHVVYGLATLDPQRLTIRNPQDTRQKEFFSKIANIKQKTGLKVLLGLGGWKESKDSKYSKMANNSLERQKFARHASFFIQNHGYDGLDLLWEYPVDCNRGPSSDKEAFAALLKELSINFKPKGLLLSAAVSASKEVIDVAYDIPALVKYLDWIDVMSYDYHGTWDGKTGHIAPLYHNLDEHTKYLNVNFSITYWLKQGIPSNKLIMGIATYGQSYTLSKNSEMKGTLGFNVEISEAGQPGDFTKSPGMLAYYEICNNVKNRDWSAVKDPKNLVGPYATRGDQWVSYEDVSSITQKTKFIKDLNLGGALVWSLDLDDFKNQCGCGKYPLVTAISKELRGEQDSRMDYSHAAVLTDVEHSRQSNSENNEDRSTAGGWTTTLALAGITCCLGSAVPAGFNIGVLNNADHLVRRFCNESIRERYNINASENNLKIVWSTIVSIFLIGGAAGSFLSSWVADKYGRKGALCVGNIFGIAGAVMFFLVRKLNSIELLLTGRLFVGISGGFATSVVPMYMAEIAPLRLSGAVGVLCQLGITCGVFLGQIAGLNTVLGTENSWHYMLGTFIPLCIYALVLTSIVLPESPKYLYIIKERKQKALDELGRIRNMDIMLLQVEIFNLQQEIETKTTAEPWTIKRILKDPSLKLPIFLVCMIQFGQQMSGINVVFYYSNSIFRDAGLGITGAQYATLGTGVANIAMALVSVPVMSCLNRRGVLLSSIYLCLGCLMVLCTSISLIHVSSYMPLVCIIAVLSYVIFYGIGLGPIPYFIGSELFDVGPRPVAMALGSVFNWGGNFIVGMMFPTVESIMGAFTFLIFTIALLLLGQIIRIYLPETRGKNTMDVAISISHGFNSRPNSIRTT</sequence>
<dbReference type="InterPro" id="IPR001223">
    <property type="entry name" value="Glyco_hydro18_cat"/>
</dbReference>
<evidence type="ECO:0000256" key="7">
    <source>
        <dbReference type="ARBA" id="ARBA00022669"/>
    </source>
</evidence>
<dbReference type="InterPro" id="IPR017853">
    <property type="entry name" value="GH"/>
</dbReference>
<comment type="catalytic activity">
    <reaction evidence="1">
        <text>Random endo-hydrolysis of N-acetyl-beta-D-glucosaminide (1-&gt;4)-beta-linkages in chitin and chitodextrins.</text>
        <dbReference type="EC" id="3.2.1.14"/>
    </reaction>
</comment>
<keyword evidence="6" id="KW-1003">Cell membrane</keyword>
<feature type="domain" description="Chitin-binding type-2" evidence="23">
    <location>
        <begin position="2272"/>
        <end position="2324"/>
    </location>
</feature>
<dbReference type="InterPro" id="IPR029070">
    <property type="entry name" value="Chitinase_insertion_sf"/>
</dbReference>
<evidence type="ECO:0000256" key="10">
    <source>
        <dbReference type="ARBA" id="ARBA00022801"/>
    </source>
</evidence>
<keyword evidence="26" id="KW-1185">Reference proteome</keyword>
<dbReference type="InterPro" id="IPR036259">
    <property type="entry name" value="MFS_trans_sf"/>
</dbReference>
<evidence type="ECO:0000256" key="5">
    <source>
        <dbReference type="ARBA" id="ARBA00022448"/>
    </source>
</evidence>
<dbReference type="Pfam" id="PF01607">
    <property type="entry name" value="CBM_14"/>
    <property type="match status" value="5"/>
</dbReference>
<keyword evidence="14" id="KW-1015">Disulfide bond</keyword>
<dbReference type="Gene3D" id="3.10.50.10">
    <property type="match status" value="5"/>
</dbReference>
<evidence type="ECO:0000256" key="2">
    <source>
        <dbReference type="ARBA" id="ARBA00004651"/>
    </source>
</evidence>
<feature type="domain" description="Chitin-binding type-2" evidence="23">
    <location>
        <begin position="1304"/>
        <end position="1358"/>
    </location>
</feature>
<dbReference type="InterPro" id="IPR011583">
    <property type="entry name" value="Chitinase_II/V-like_cat"/>
</dbReference>
<dbReference type="GO" id="GO:0006032">
    <property type="term" value="P:chitin catabolic process"/>
    <property type="evidence" value="ECO:0007669"/>
    <property type="project" value="UniProtKB-KW"/>
</dbReference>
<feature type="transmembrane region" description="Helical" evidence="21">
    <location>
        <begin position="2927"/>
        <end position="2949"/>
    </location>
</feature>
<dbReference type="GO" id="GO:1990539">
    <property type="term" value="P:fructose import across plasma membrane"/>
    <property type="evidence" value="ECO:0007669"/>
    <property type="project" value="UniProtKB-ARBA"/>
</dbReference>
<dbReference type="PROSITE" id="PS01095">
    <property type="entry name" value="GH18_1"/>
    <property type="match status" value="1"/>
</dbReference>
<evidence type="ECO:0000256" key="20">
    <source>
        <dbReference type="SAM" id="MobiDB-lite"/>
    </source>
</evidence>
<keyword evidence="11 21" id="KW-1133">Transmembrane helix</keyword>
<dbReference type="InterPro" id="IPR020846">
    <property type="entry name" value="MFS_dom"/>
</dbReference>
<evidence type="ECO:0000256" key="8">
    <source>
        <dbReference type="ARBA" id="ARBA00022692"/>
    </source>
</evidence>
<evidence type="ECO:0000259" key="23">
    <source>
        <dbReference type="PROSITE" id="PS50940"/>
    </source>
</evidence>
<dbReference type="PANTHER" id="PTHR11177:SF359">
    <property type="entry name" value="CHITINASE 10-RELATED"/>
    <property type="match status" value="1"/>
</dbReference>
<feature type="transmembrane region" description="Helical" evidence="21">
    <location>
        <begin position="2866"/>
        <end position="2886"/>
    </location>
</feature>
<feature type="domain" description="GH18" evidence="24">
    <location>
        <begin position="206"/>
        <end position="551"/>
    </location>
</feature>
<feature type="domain" description="Chitin-binding type-2" evidence="23">
    <location>
        <begin position="1235"/>
        <end position="1289"/>
    </location>
</feature>
<dbReference type="PROSITE" id="PS00216">
    <property type="entry name" value="SUGAR_TRANSPORT_1"/>
    <property type="match status" value="1"/>
</dbReference>
<keyword evidence="17 19" id="KW-0326">Glycosidase</keyword>
<feature type="compositionally biased region" description="Low complexity" evidence="20">
    <location>
        <begin position="1042"/>
        <end position="1096"/>
    </location>
</feature>
<dbReference type="Gene3D" id="2.170.140.10">
    <property type="entry name" value="Chitin binding domain"/>
    <property type="match status" value="5"/>
</dbReference>
<feature type="transmembrane region" description="Helical" evidence="21">
    <location>
        <begin position="2835"/>
        <end position="2854"/>
    </location>
</feature>
<dbReference type="OrthoDB" id="4540492at2759"/>
<feature type="region of interest" description="Disordered" evidence="20">
    <location>
        <begin position="2226"/>
        <end position="2253"/>
    </location>
</feature>
<feature type="domain" description="GH18" evidence="24">
    <location>
        <begin position="1832"/>
        <end position="2201"/>
    </location>
</feature>
<evidence type="ECO:0000256" key="17">
    <source>
        <dbReference type="ARBA" id="ARBA00023295"/>
    </source>
</evidence>
<name>A0A310SWN2_9HYME</name>
<dbReference type="PANTHER" id="PTHR11177">
    <property type="entry name" value="CHITINASE"/>
    <property type="match status" value="1"/>
</dbReference>
<dbReference type="Pfam" id="PF00083">
    <property type="entry name" value="Sugar_tr"/>
    <property type="match status" value="1"/>
</dbReference>
<feature type="transmembrane region" description="Helical" evidence="21">
    <location>
        <begin position="3174"/>
        <end position="3198"/>
    </location>
</feature>
<keyword evidence="18" id="KW-0624">Polysaccharide degradation</keyword>
<evidence type="ECO:0000256" key="12">
    <source>
        <dbReference type="ARBA" id="ARBA00023024"/>
    </source>
</evidence>
<accession>A0A310SWN2</accession>
<feature type="domain" description="Chitin-binding type-2" evidence="23">
    <location>
        <begin position="556"/>
        <end position="610"/>
    </location>
</feature>
<evidence type="ECO:0000256" key="14">
    <source>
        <dbReference type="ARBA" id="ARBA00023157"/>
    </source>
</evidence>
<dbReference type="Gene3D" id="3.20.20.80">
    <property type="entry name" value="Glycosidases"/>
    <property type="match status" value="5"/>
</dbReference>
<keyword evidence="8 21" id="KW-0812">Transmembrane</keyword>
<dbReference type="SUPFAM" id="SSF103473">
    <property type="entry name" value="MFS general substrate transporter"/>
    <property type="match status" value="1"/>
</dbReference>
<dbReference type="SUPFAM" id="SSF54556">
    <property type="entry name" value="Chitinase insertion domain"/>
    <property type="match status" value="5"/>
</dbReference>
<evidence type="ECO:0000256" key="11">
    <source>
        <dbReference type="ARBA" id="ARBA00022989"/>
    </source>
</evidence>
<feature type="transmembrane region" description="Helical" evidence="21">
    <location>
        <begin position="3049"/>
        <end position="3069"/>
    </location>
</feature>
<feature type="domain" description="Major facilitator superfamily (MFS) profile" evidence="22">
    <location>
        <begin position="2756"/>
        <end position="3202"/>
    </location>
</feature>
<keyword evidence="16" id="KW-0119">Carbohydrate metabolism</keyword>
<dbReference type="InterPro" id="IPR005829">
    <property type="entry name" value="Sugar_transporter_CS"/>
</dbReference>
<feature type="transmembrane region" description="Helical" evidence="21">
    <location>
        <begin position="3148"/>
        <end position="3168"/>
    </location>
</feature>
<gene>
    <name evidence="25" type="ORF">WN48_07611</name>
</gene>